<accession>A0A4R1KBH2</accession>
<dbReference type="Pfam" id="PF06857">
    <property type="entry name" value="ACP"/>
    <property type="match status" value="1"/>
</dbReference>
<evidence type="ECO:0000256" key="3">
    <source>
        <dbReference type="ARBA" id="ARBA00022553"/>
    </source>
</evidence>
<protein>
    <submittedName>
        <fullName evidence="5">Citrate lyase subunit gamma (Acyl carrier protein)</fullName>
    </submittedName>
</protein>
<organism evidence="5 6">
    <name type="scientific">Seleniivibrio woodruffii</name>
    <dbReference type="NCBI Taxonomy" id="1078050"/>
    <lineage>
        <taxon>Bacteria</taxon>
        <taxon>Pseudomonadati</taxon>
        <taxon>Deferribacterota</taxon>
        <taxon>Deferribacteres</taxon>
        <taxon>Deferribacterales</taxon>
        <taxon>Geovibrionaceae</taxon>
        <taxon>Seleniivibrio</taxon>
    </lineage>
</organism>
<sequence>MKIEKKAQAGTMQSSDLMVFTEPADTLDIQIDSTVAKQYGHLIQAKVEEVLNRMNVTAGIIRIKDRGALDYAIDARVQAAVLRSQEA</sequence>
<keyword evidence="6" id="KW-1185">Reference proteome</keyword>
<evidence type="ECO:0000256" key="1">
    <source>
        <dbReference type="ARBA" id="ARBA00004496"/>
    </source>
</evidence>
<dbReference type="EMBL" id="SMGG01000003">
    <property type="protein sequence ID" value="TCK61908.1"/>
    <property type="molecule type" value="Genomic_DNA"/>
</dbReference>
<name>A0A4R1KBH2_9BACT</name>
<evidence type="ECO:0000256" key="4">
    <source>
        <dbReference type="PIRSR" id="PIRSR002736-50"/>
    </source>
</evidence>
<feature type="modified residue" description="O-(phosphoribosyl dephospho-coenzyme A)serine" evidence="4">
    <location>
        <position position="14"/>
    </location>
</feature>
<dbReference type="OrthoDB" id="9798736at2"/>
<keyword evidence="5" id="KW-0456">Lyase</keyword>
<dbReference type="PIRSF" id="PIRSF002736">
    <property type="entry name" value="Citrt_lyas_gamma"/>
    <property type="match status" value="1"/>
</dbReference>
<dbReference type="GO" id="GO:0005737">
    <property type="term" value="C:cytoplasm"/>
    <property type="evidence" value="ECO:0007669"/>
    <property type="project" value="UniProtKB-SubCell"/>
</dbReference>
<dbReference type="InterPro" id="IPR023439">
    <property type="entry name" value="Mal_deCO2ase/Cit_lyase_ACP"/>
</dbReference>
<dbReference type="AlphaFoldDB" id="A0A4R1KBH2"/>
<dbReference type="NCBIfam" id="NF009726">
    <property type="entry name" value="PRK13253.1"/>
    <property type="match status" value="1"/>
</dbReference>
<keyword evidence="2" id="KW-0963">Cytoplasm</keyword>
<dbReference type="NCBIfam" id="TIGR01608">
    <property type="entry name" value="citD"/>
    <property type="match status" value="1"/>
</dbReference>
<comment type="subcellular location">
    <subcellularLocation>
        <location evidence="1">Cytoplasm</location>
    </subcellularLocation>
</comment>
<gene>
    <name evidence="5" type="ORF">C8D98_0415</name>
</gene>
<dbReference type="GO" id="GO:0016829">
    <property type="term" value="F:lyase activity"/>
    <property type="evidence" value="ECO:0007669"/>
    <property type="project" value="UniProtKB-KW"/>
</dbReference>
<dbReference type="Proteomes" id="UP000294614">
    <property type="component" value="Unassembled WGS sequence"/>
</dbReference>
<keyword evidence="3 4" id="KW-0597">Phosphoprotein</keyword>
<dbReference type="RefSeq" id="WP_132871573.1">
    <property type="nucleotide sequence ID" value="NZ_JAJUHT010000002.1"/>
</dbReference>
<dbReference type="InterPro" id="IPR006495">
    <property type="entry name" value="CitD"/>
</dbReference>
<evidence type="ECO:0000313" key="5">
    <source>
        <dbReference type="EMBL" id="TCK61908.1"/>
    </source>
</evidence>
<reference evidence="5 6" key="1">
    <citation type="submission" date="2019-03" db="EMBL/GenBank/DDBJ databases">
        <title>Genomic Encyclopedia of Type Strains, Phase IV (KMG-IV): sequencing the most valuable type-strain genomes for metagenomic binning, comparative biology and taxonomic classification.</title>
        <authorList>
            <person name="Goeker M."/>
        </authorList>
    </citation>
    <scope>NUCLEOTIDE SEQUENCE [LARGE SCALE GENOMIC DNA]</scope>
    <source>
        <strain evidence="5 6">DSM 24984</strain>
    </source>
</reference>
<comment type="caution">
    <text evidence="5">The sequence shown here is derived from an EMBL/GenBank/DDBJ whole genome shotgun (WGS) entry which is preliminary data.</text>
</comment>
<proteinExistence type="predicted"/>
<evidence type="ECO:0000313" key="6">
    <source>
        <dbReference type="Proteomes" id="UP000294614"/>
    </source>
</evidence>
<evidence type="ECO:0000256" key="2">
    <source>
        <dbReference type="ARBA" id="ARBA00022490"/>
    </source>
</evidence>